<evidence type="ECO:0000313" key="2">
    <source>
        <dbReference type="Proteomes" id="UP001642487"/>
    </source>
</evidence>
<organism evidence="1 2">
    <name type="scientific">Citrullus colocynthis</name>
    <name type="common">colocynth</name>
    <dbReference type="NCBI Taxonomy" id="252529"/>
    <lineage>
        <taxon>Eukaryota</taxon>
        <taxon>Viridiplantae</taxon>
        <taxon>Streptophyta</taxon>
        <taxon>Embryophyta</taxon>
        <taxon>Tracheophyta</taxon>
        <taxon>Spermatophyta</taxon>
        <taxon>Magnoliopsida</taxon>
        <taxon>eudicotyledons</taxon>
        <taxon>Gunneridae</taxon>
        <taxon>Pentapetalae</taxon>
        <taxon>rosids</taxon>
        <taxon>fabids</taxon>
        <taxon>Cucurbitales</taxon>
        <taxon>Cucurbitaceae</taxon>
        <taxon>Benincaseae</taxon>
        <taxon>Citrullus</taxon>
    </lineage>
</organism>
<protein>
    <submittedName>
        <fullName evidence="1">Uncharacterized protein</fullName>
    </submittedName>
</protein>
<sequence>MERDLGCRCRRLPYLSGCVPASPACFPIHEGAEYSRIHGGGGGAGGGKRSGWRWRYLLRRWVKDSMSMYGSKSLSFQYDAVSYSQNFDEGSRYCESNRESEIGISR</sequence>
<gene>
    <name evidence="1" type="ORF">CITCOLO1_LOCUS12580</name>
</gene>
<dbReference type="Proteomes" id="UP001642487">
    <property type="component" value="Chromosome 4"/>
</dbReference>
<reference evidence="1 2" key="1">
    <citation type="submission" date="2024-03" db="EMBL/GenBank/DDBJ databases">
        <authorList>
            <person name="Gkanogiannis A."/>
            <person name="Becerra Lopez-Lavalle L."/>
        </authorList>
    </citation>
    <scope>NUCLEOTIDE SEQUENCE [LARGE SCALE GENOMIC DNA]</scope>
</reference>
<dbReference type="EMBL" id="OZ021738">
    <property type="protein sequence ID" value="CAK9320531.1"/>
    <property type="molecule type" value="Genomic_DNA"/>
</dbReference>
<accession>A0ABP0YLX7</accession>
<name>A0ABP0YLX7_9ROSI</name>
<proteinExistence type="predicted"/>
<keyword evidence="2" id="KW-1185">Reference proteome</keyword>
<evidence type="ECO:0000313" key="1">
    <source>
        <dbReference type="EMBL" id="CAK9320531.1"/>
    </source>
</evidence>